<evidence type="ECO:0000313" key="1">
    <source>
        <dbReference type="EMBL" id="GIY08969.1"/>
    </source>
</evidence>
<sequence length="104" mass="11730">MASIQHGRRSCRFFYFSKATETPTTKRKEFFSCLVLLSTHGQYGFSSNDFQASAEAMLVVICQSELDELQRTPILGRRIHFCSKSDPSVLTSFIEKSTSLARAP</sequence>
<dbReference type="EMBL" id="BPLQ01004569">
    <property type="protein sequence ID" value="GIY08969.1"/>
    <property type="molecule type" value="Genomic_DNA"/>
</dbReference>
<comment type="caution">
    <text evidence="1">The sequence shown here is derived from an EMBL/GenBank/DDBJ whole genome shotgun (WGS) entry which is preliminary data.</text>
</comment>
<proteinExistence type="predicted"/>
<protein>
    <submittedName>
        <fullName evidence="1">Uncharacterized protein</fullName>
    </submittedName>
</protein>
<organism evidence="1 2">
    <name type="scientific">Caerostris darwini</name>
    <dbReference type="NCBI Taxonomy" id="1538125"/>
    <lineage>
        <taxon>Eukaryota</taxon>
        <taxon>Metazoa</taxon>
        <taxon>Ecdysozoa</taxon>
        <taxon>Arthropoda</taxon>
        <taxon>Chelicerata</taxon>
        <taxon>Arachnida</taxon>
        <taxon>Araneae</taxon>
        <taxon>Araneomorphae</taxon>
        <taxon>Entelegynae</taxon>
        <taxon>Araneoidea</taxon>
        <taxon>Araneidae</taxon>
        <taxon>Caerostris</taxon>
    </lineage>
</organism>
<dbReference type="Proteomes" id="UP001054837">
    <property type="component" value="Unassembled WGS sequence"/>
</dbReference>
<keyword evidence="2" id="KW-1185">Reference proteome</keyword>
<accession>A0AAV4QJE1</accession>
<reference evidence="1 2" key="1">
    <citation type="submission" date="2021-06" db="EMBL/GenBank/DDBJ databases">
        <title>Caerostris darwini draft genome.</title>
        <authorList>
            <person name="Kono N."/>
            <person name="Arakawa K."/>
        </authorList>
    </citation>
    <scope>NUCLEOTIDE SEQUENCE [LARGE SCALE GENOMIC DNA]</scope>
</reference>
<dbReference type="AlphaFoldDB" id="A0AAV4QJE1"/>
<gene>
    <name evidence="1" type="ORF">CDAR_373831</name>
</gene>
<name>A0AAV4QJE1_9ARAC</name>
<evidence type="ECO:0000313" key="2">
    <source>
        <dbReference type="Proteomes" id="UP001054837"/>
    </source>
</evidence>